<dbReference type="Gene3D" id="2.160.20.120">
    <property type="match status" value="1"/>
</dbReference>
<feature type="domain" description="Putative auto-transporter adhesin head GIN" evidence="2">
    <location>
        <begin position="40"/>
        <end position="259"/>
    </location>
</feature>
<feature type="chain" id="PRO_5001991516" description="Putative auto-transporter adhesin head GIN domain-containing protein" evidence="1">
    <location>
        <begin position="20"/>
        <end position="278"/>
    </location>
</feature>
<evidence type="ECO:0000259" key="2">
    <source>
        <dbReference type="Pfam" id="PF10988"/>
    </source>
</evidence>
<comment type="caution">
    <text evidence="3">The sequence shown here is derived from an EMBL/GenBank/DDBJ whole genome shotgun (WGS) entry which is preliminary data.</text>
</comment>
<gene>
    <name evidence="3" type="ORF">Q765_18010</name>
</gene>
<dbReference type="Pfam" id="PF10988">
    <property type="entry name" value="DUF2807"/>
    <property type="match status" value="1"/>
</dbReference>
<organism evidence="3 4">
    <name type="scientific">Flavobacterium rivuli WB 3.3-2 = DSM 21788</name>
    <dbReference type="NCBI Taxonomy" id="1121895"/>
    <lineage>
        <taxon>Bacteria</taxon>
        <taxon>Pseudomonadati</taxon>
        <taxon>Bacteroidota</taxon>
        <taxon>Flavobacteriia</taxon>
        <taxon>Flavobacteriales</taxon>
        <taxon>Flavobacteriaceae</taxon>
        <taxon>Flavobacterium</taxon>
    </lineage>
</organism>
<evidence type="ECO:0000256" key="1">
    <source>
        <dbReference type="SAM" id="SignalP"/>
    </source>
</evidence>
<dbReference type="EMBL" id="JRLX01000027">
    <property type="protein sequence ID" value="KGO85143.1"/>
    <property type="molecule type" value="Genomic_DNA"/>
</dbReference>
<evidence type="ECO:0000313" key="3">
    <source>
        <dbReference type="EMBL" id="KGO85143.1"/>
    </source>
</evidence>
<dbReference type="AlphaFoldDB" id="A0A0A2M125"/>
<keyword evidence="1" id="KW-0732">Signal</keyword>
<dbReference type="STRING" id="1121895.GCA_000378485_03871"/>
<proteinExistence type="predicted"/>
<accession>A0A0A2M125</accession>
<dbReference type="eggNOG" id="COG1664">
    <property type="taxonomic scope" value="Bacteria"/>
</dbReference>
<dbReference type="RefSeq" id="WP_020215050.1">
    <property type="nucleotide sequence ID" value="NZ_JRLX01000027.1"/>
</dbReference>
<dbReference type="OrthoDB" id="1419485at2"/>
<name>A0A0A2M125_9FLAO</name>
<keyword evidence="4" id="KW-1185">Reference proteome</keyword>
<sequence length="278" mass="30410">MKNFSILLFALLITTVAFAQKKEKIKGSKNVTVAQKELEPFESLEIEDNIELYLVKGTTQSLEIEADDNLHEIIKSDVNGTALRIYTSKDVSSSKKLTVRLTYTGSLKTITAKNEVQLYAINELELDTVSVKNFDSSKSFLNVKSAKFSLAMNDKTKAEINVKSGATTIELSKNANLKALIASPEVKIDMYQKTIAIVEGDAVAAAIRVDNNAEFTGKKFTVKNLDLTAESYTKCAVLATETLSLSASGKTEVSLYGSPTSFSVKKFSNSAVIFKKED</sequence>
<dbReference type="Proteomes" id="UP000030152">
    <property type="component" value="Unassembled WGS sequence"/>
</dbReference>
<feature type="signal peptide" evidence="1">
    <location>
        <begin position="1"/>
        <end position="19"/>
    </location>
</feature>
<evidence type="ECO:0000313" key="4">
    <source>
        <dbReference type="Proteomes" id="UP000030152"/>
    </source>
</evidence>
<dbReference type="InterPro" id="IPR021255">
    <property type="entry name" value="DUF2807"/>
</dbReference>
<reference evidence="3 4" key="1">
    <citation type="submission" date="2013-09" db="EMBL/GenBank/DDBJ databases">
        <authorList>
            <person name="Zeng Z."/>
            <person name="Chen C."/>
        </authorList>
    </citation>
    <scope>NUCLEOTIDE SEQUENCE [LARGE SCALE GENOMIC DNA]</scope>
    <source>
        <strain evidence="3 4">WB 3.3-2</strain>
    </source>
</reference>
<protein>
    <recommendedName>
        <fullName evidence="2">Putative auto-transporter adhesin head GIN domain-containing protein</fullName>
    </recommendedName>
</protein>